<dbReference type="AlphaFoldDB" id="A0A2S6GGZ2"/>
<dbReference type="OrthoDB" id="3628080at2"/>
<organism evidence="1 2">
    <name type="scientific">Actinokineospora auranticolor</name>
    <dbReference type="NCBI Taxonomy" id="155976"/>
    <lineage>
        <taxon>Bacteria</taxon>
        <taxon>Bacillati</taxon>
        <taxon>Actinomycetota</taxon>
        <taxon>Actinomycetes</taxon>
        <taxon>Pseudonocardiales</taxon>
        <taxon>Pseudonocardiaceae</taxon>
        <taxon>Actinokineospora</taxon>
    </lineage>
</organism>
<dbReference type="RefSeq" id="WP_104481869.1">
    <property type="nucleotide sequence ID" value="NZ_CP154825.1"/>
</dbReference>
<sequence length="60" mass="6490">MSAYPGLDPTPGDRGVMMFAVAEYRAVAPRRVESATVRWIGPAFDIRPAALLLASDRSGR</sequence>
<dbReference type="Proteomes" id="UP000239203">
    <property type="component" value="Unassembled WGS sequence"/>
</dbReference>
<keyword evidence="2" id="KW-1185">Reference proteome</keyword>
<comment type="caution">
    <text evidence="1">The sequence shown here is derived from an EMBL/GenBank/DDBJ whole genome shotgun (WGS) entry which is preliminary data.</text>
</comment>
<reference evidence="1 2" key="1">
    <citation type="submission" date="2018-02" db="EMBL/GenBank/DDBJ databases">
        <title>Genomic Encyclopedia of Archaeal and Bacterial Type Strains, Phase II (KMG-II): from individual species to whole genera.</title>
        <authorList>
            <person name="Goeker M."/>
        </authorList>
    </citation>
    <scope>NUCLEOTIDE SEQUENCE [LARGE SCALE GENOMIC DNA]</scope>
    <source>
        <strain evidence="1 2">YU 961-1</strain>
    </source>
</reference>
<protein>
    <submittedName>
        <fullName evidence="1">Uncharacterized protein</fullName>
    </submittedName>
</protein>
<evidence type="ECO:0000313" key="1">
    <source>
        <dbReference type="EMBL" id="PPK64492.1"/>
    </source>
</evidence>
<accession>A0A2S6GGZ2</accession>
<proteinExistence type="predicted"/>
<dbReference type="EMBL" id="PTIX01000019">
    <property type="protein sequence ID" value="PPK64492.1"/>
    <property type="molecule type" value="Genomic_DNA"/>
</dbReference>
<name>A0A2S6GGZ2_9PSEU</name>
<gene>
    <name evidence="1" type="ORF">CLV40_11956</name>
</gene>
<evidence type="ECO:0000313" key="2">
    <source>
        <dbReference type="Proteomes" id="UP000239203"/>
    </source>
</evidence>